<dbReference type="GO" id="GO:0016020">
    <property type="term" value="C:membrane"/>
    <property type="evidence" value="ECO:0007669"/>
    <property type="project" value="UniProtKB-SubCell"/>
</dbReference>
<feature type="transmembrane region" description="Helical" evidence="4">
    <location>
        <begin position="603"/>
        <end position="622"/>
    </location>
</feature>
<dbReference type="SUPFAM" id="SSF53383">
    <property type="entry name" value="PLP-dependent transferases"/>
    <property type="match status" value="1"/>
</dbReference>
<evidence type="ECO:0000256" key="3">
    <source>
        <dbReference type="ARBA" id="ARBA00022898"/>
    </source>
</evidence>
<feature type="transmembrane region" description="Helical" evidence="4">
    <location>
        <begin position="513"/>
        <end position="533"/>
    </location>
</feature>
<dbReference type="InterPro" id="IPR036259">
    <property type="entry name" value="MFS_trans_sf"/>
</dbReference>
<gene>
    <name evidence="6" type="ORF">CNMCM6805_008471</name>
</gene>
<organism evidence="6 7">
    <name type="scientific">Aspergillus fumigatiaffinis</name>
    <dbReference type="NCBI Taxonomy" id="340414"/>
    <lineage>
        <taxon>Eukaryota</taxon>
        <taxon>Fungi</taxon>
        <taxon>Dikarya</taxon>
        <taxon>Ascomycota</taxon>
        <taxon>Pezizomycotina</taxon>
        <taxon>Eurotiomycetes</taxon>
        <taxon>Eurotiomycetidae</taxon>
        <taxon>Eurotiales</taxon>
        <taxon>Aspergillaceae</taxon>
        <taxon>Aspergillus</taxon>
        <taxon>Aspergillus subgen. Fumigati</taxon>
    </lineage>
</organism>
<feature type="transmembrane region" description="Helical" evidence="4">
    <location>
        <begin position="634"/>
        <end position="654"/>
    </location>
</feature>
<keyword evidence="4" id="KW-0472">Membrane</keyword>
<dbReference type="GO" id="GO:0030170">
    <property type="term" value="F:pyridoxal phosphate binding"/>
    <property type="evidence" value="ECO:0007669"/>
    <property type="project" value="InterPro"/>
</dbReference>
<dbReference type="InterPro" id="IPR015424">
    <property type="entry name" value="PyrdxlP-dep_Trfase"/>
</dbReference>
<dbReference type="FunFam" id="1.20.1250.20:FF:000286">
    <property type="entry name" value="MFS efflux transporter"/>
    <property type="match status" value="1"/>
</dbReference>
<comment type="caution">
    <text evidence="6">The sequence shown here is derived from an EMBL/GenBank/DDBJ whole genome shotgun (WGS) entry which is preliminary data.</text>
</comment>
<dbReference type="Gene3D" id="3.90.1150.10">
    <property type="entry name" value="Aspartate Aminotransferase, domain 1"/>
    <property type="match status" value="1"/>
</dbReference>
<evidence type="ECO:0000259" key="5">
    <source>
        <dbReference type="PROSITE" id="PS50850"/>
    </source>
</evidence>
<dbReference type="InterPro" id="IPR011701">
    <property type="entry name" value="MFS"/>
</dbReference>
<dbReference type="OrthoDB" id="5419315at2759"/>
<dbReference type="PANTHER" id="PTHR43094:SF1">
    <property type="entry name" value="AMINOTRANSFERASE CLASS-III"/>
    <property type="match status" value="1"/>
</dbReference>
<dbReference type="Pfam" id="PF07690">
    <property type="entry name" value="MFS_1"/>
    <property type="match status" value="1"/>
</dbReference>
<feature type="transmembrane region" description="Helical" evidence="4">
    <location>
        <begin position="478"/>
        <end position="501"/>
    </location>
</feature>
<dbReference type="FunFam" id="1.20.1250.20:FF:000308">
    <property type="entry name" value="MFS efflux transporter"/>
    <property type="match status" value="1"/>
</dbReference>
<comment type="similarity">
    <text evidence="2">Belongs to the class-III pyridoxal-phosphate-dependent aminotransferase family.</text>
</comment>
<evidence type="ECO:0000313" key="6">
    <source>
        <dbReference type="EMBL" id="KAF4234628.1"/>
    </source>
</evidence>
<evidence type="ECO:0000256" key="2">
    <source>
        <dbReference type="ARBA" id="ARBA00008954"/>
    </source>
</evidence>
<dbReference type="GO" id="GO:0008483">
    <property type="term" value="F:transaminase activity"/>
    <property type="evidence" value="ECO:0007669"/>
    <property type="project" value="InterPro"/>
</dbReference>
<feature type="transmembrane region" description="Helical" evidence="4">
    <location>
        <begin position="740"/>
        <end position="760"/>
    </location>
</feature>
<dbReference type="PROSITE" id="PS50850">
    <property type="entry name" value="MFS"/>
    <property type="match status" value="1"/>
</dbReference>
<feature type="transmembrane region" description="Helical" evidence="4">
    <location>
        <begin position="700"/>
        <end position="720"/>
    </location>
</feature>
<keyword evidence="4" id="KW-0812">Transmembrane</keyword>
<evidence type="ECO:0000256" key="4">
    <source>
        <dbReference type="SAM" id="Phobius"/>
    </source>
</evidence>
<proteinExistence type="inferred from homology"/>
<dbReference type="Pfam" id="PF00202">
    <property type="entry name" value="Aminotran_3"/>
    <property type="match status" value="1"/>
</dbReference>
<dbReference type="EMBL" id="JAAAPX010000066">
    <property type="protein sequence ID" value="KAF4234628.1"/>
    <property type="molecule type" value="Genomic_DNA"/>
</dbReference>
<accession>A0A8H4M8C2</accession>
<dbReference type="GO" id="GO:0022857">
    <property type="term" value="F:transmembrane transporter activity"/>
    <property type="evidence" value="ECO:0007669"/>
    <property type="project" value="InterPro"/>
</dbReference>
<dbReference type="Proteomes" id="UP000653565">
    <property type="component" value="Unassembled WGS sequence"/>
</dbReference>
<feature type="domain" description="Major facilitator superfamily (MFS) profile" evidence="5">
    <location>
        <begin position="480"/>
        <end position="877"/>
    </location>
</feature>
<dbReference type="InterPro" id="IPR015422">
    <property type="entry name" value="PyrdxlP-dep_Trfase_small"/>
</dbReference>
<dbReference type="AlphaFoldDB" id="A0A8H4M8C2"/>
<dbReference type="PANTHER" id="PTHR43094">
    <property type="entry name" value="AMINOTRANSFERASE"/>
    <property type="match status" value="1"/>
</dbReference>
<protein>
    <recommendedName>
        <fullName evidence="5">Major facilitator superfamily (MFS) profile domain-containing protein</fullName>
    </recommendedName>
</protein>
<feature type="transmembrane region" description="Helical" evidence="4">
    <location>
        <begin position="822"/>
        <end position="842"/>
    </location>
</feature>
<reference evidence="6" key="1">
    <citation type="journal article" date="2020" name="bioRxiv">
        <title>Genomic and phenotypic heterogeneity of clinical isolates of the human pathogens Aspergillus fumigatus, Aspergillus lentulus and Aspergillus fumigatiaffinis.</title>
        <authorList>
            <person name="dos Santos R.A.C."/>
            <person name="Steenwyk J.L."/>
            <person name="Rivero-Menendez O."/>
            <person name="Mead M.E."/>
            <person name="Silva L.P."/>
            <person name="Bastos R.W."/>
            <person name="Alastruey-Izquierdo A."/>
            <person name="Goldman G.H."/>
            <person name="Rokas A."/>
        </authorList>
    </citation>
    <scope>NUCLEOTIDE SEQUENCE</scope>
    <source>
        <strain evidence="6">CNM-CM6805</strain>
    </source>
</reference>
<dbReference type="InterPro" id="IPR020846">
    <property type="entry name" value="MFS_dom"/>
</dbReference>
<keyword evidence="3" id="KW-0663">Pyridoxal phosphate</keyword>
<feature type="transmembrane region" description="Helical" evidence="4">
    <location>
        <begin position="767"/>
        <end position="784"/>
    </location>
</feature>
<name>A0A8H4M8C2_9EURO</name>
<comment type="subcellular location">
    <subcellularLocation>
        <location evidence="1">Membrane</location>
        <topology evidence="1">Multi-pass membrane protein</topology>
    </subcellularLocation>
</comment>
<keyword evidence="7" id="KW-1185">Reference proteome</keyword>
<dbReference type="Gene3D" id="3.40.640.10">
    <property type="entry name" value="Type I PLP-dependent aspartate aminotransferase-like (Major domain)"/>
    <property type="match status" value="1"/>
</dbReference>
<feature type="transmembrane region" description="Helical" evidence="4">
    <location>
        <begin position="567"/>
        <end position="591"/>
    </location>
</feature>
<dbReference type="GO" id="GO:0005829">
    <property type="term" value="C:cytosol"/>
    <property type="evidence" value="ECO:0007669"/>
    <property type="project" value="TreeGrafter"/>
</dbReference>
<keyword evidence="4" id="KW-1133">Transmembrane helix</keyword>
<reference evidence="6" key="2">
    <citation type="submission" date="2020-04" db="EMBL/GenBank/DDBJ databases">
        <authorList>
            <person name="Santos R.A.C."/>
            <person name="Steenwyk J.L."/>
            <person name="Rivero-Menendez O."/>
            <person name="Mead M.E."/>
            <person name="Silva L.P."/>
            <person name="Bastos R.W."/>
            <person name="Alastruey-Izquierdo A."/>
            <person name="Goldman G.H."/>
            <person name="Rokas A."/>
        </authorList>
    </citation>
    <scope>NUCLEOTIDE SEQUENCE</scope>
    <source>
        <strain evidence="6">CNM-CM6805</strain>
    </source>
</reference>
<dbReference type="Gene3D" id="1.20.1250.20">
    <property type="entry name" value="MFS general substrate transporter like domains"/>
    <property type="match status" value="2"/>
</dbReference>
<dbReference type="InterPro" id="IPR005814">
    <property type="entry name" value="Aminotrans_3"/>
</dbReference>
<sequence>MGSVPEPAYLYKNVVHDPAVPSVQSAKGMYIHLDNGQIILDATCGAAVSAIGHGVERVKQAIISQLDQVEYSHPGFFPNAPAMRLADMLVESTDGKMSRACILGSGNVLPQYSLRSEAVDAAMKLSHQYFAEEKPDTRRTKFISRRGSWHGCTLGSLSLGDFKPRKTRFQPILHPNVTHVSACDPYHALKDNEDLETYVARLKQELDEEFQRQGPDTVCAFFLEPVAGTALGCVAAVPGYLEAMREVCDRYGALLVFDEIMCGMGRTGAMHAWQVDGVVPDIQLVGKGLAAGYGTISALLINDRIVSGLKQGGGYFVHGQTYQSHPLGCAAAVEVQRIVKEYNLVSNCREMGKYLGMQLKLHLGDHPHVGDIRGRGLFWAVEFMEDKDSKAPFDSKLTLSKRLQTKGLEKGYDICLFAATGAVDGWNGDHFLLAPPYTVGRQDVDEITVISDQSLPPGDDLGNTDFQPEKWNESRTNVWRILATFYSFIVVGANDGAYGAMIHYLGKYYDADYTTVSLVFLSPFIGYAIAALGNNWIHDRFGQRGIALIGAGLHILSYLATTPHPPYPVLIAVFIVSGLGNGIVDASWNAWIGAMHNSSQLMGILHAFYGLGAALAPLTATYLITDRGWKWYEFYYAMAIAAGIEFLTSVAAFWSSTGSGSKDPDVCTDGTLSCDSSDNLASSAPPRKPTLESLKIPSTWVISLFLFVYVGAEVTIGGWVFTFLVDLRNMPLSTAGFVSFSYWGGLTVGRVCLGFLTPFFNSQRLAVLLYLGCCIFLHLTFCVVDDLRLLVLSVTLLGFFLGPLYPEAVIAQAKLLPKSLHVAAVGFACALGSAGGSVFPFITGAIAKGYGIKVLLPIVLVMLVLCLVLWLVLPEKHEDGRRQAPPA</sequence>
<dbReference type="InterPro" id="IPR015421">
    <property type="entry name" value="PyrdxlP-dep_Trfase_major"/>
</dbReference>
<dbReference type="SUPFAM" id="SSF103473">
    <property type="entry name" value="MFS general substrate transporter"/>
    <property type="match status" value="1"/>
</dbReference>
<evidence type="ECO:0000313" key="7">
    <source>
        <dbReference type="Proteomes" id="UP000653565"/>
    </source>
</evidence>
<feature type="transmembrane region" description="Helical" evidence="4">
    <location>
        <begin position="854"/>
        <end position="873"/>
    </location>
</feature>
<feature type="transmembrane region" description="Helical" evidence="4">
    <location>
        <begin position="545"/>
        <end position="561"/>
    </location>
</feature>
<feature type="transmembrane region" description="Helical" evidence="4">
    <location>
        <begin position="790"/>
        <end position="810"/>
    </location>
</feature>
<dbReference type="CDD" id="cd00610">
    <property type="entry name" value="OAT_like"/>
    <property type="match status" value="1"/>
</dbReference>
<evidence type="ECO:0000256" key="1">
    <source>
        <dbReference type="ARBA" id="ARBA00004141"/>
    </source>
</evidence>